<name>A0A384ZVT9_9CAUD</name>
<protein>
    <submittedName>
        <fullName evidence="2">Putative ligase</fullName>
    </submittedName>
</protein>
<dbReference type="InterPro" id="IPR041559">
    <property type="entry name" value="DNA_ligase_ATP-dep_T7_C"/>
</dbReference>
<dbReference type="InterPro" id="IPR012340">
    <property type="entry name" value="NA-bd_OB-fold"/>
</dbReference>
<feature type="domain" description="DNA ligase ATP-dependent bacteriophage T7-type C-terminal" evidence="1">
    <location>
        <begin position="7"/>
        <end position="35"/>
    </location>
</feature>
<dbReference type="EMBL" id="MH460459">
    <property type="protein sequence ID" value="AXG66363.1"/>
    <property type="molecule type" value="Genomic_DNA"/>
</dbReference>
<proteinExistence type="predicted"/>
<dbReference type="SUPFAM" id="SSF50249">
    <property type="entry name" value="Nucleic acid-binding proteins"/>
    <property type="match status" value="1"/>
</dbReference>
<keyword evidence="2" id="KW-0436">Ligase</keyword>
<gene>
    <name evidence="2" type="ORF">JA10_010</name>
</gene>
<dbReference type="GO" id="GO:0016874">
    <property type="term" value="F:ligase activity"/>
    <property type="evidence" value="ECO:0007669"/>
    <property type="project" value="UniProtKB-KW"/>
</dbReference>
<dbReference type="GO" id="GO:0003690">
    <property type="term" value="F:double-stranded DNA binding"/>
    <property type="evidence" value="ECO:0007669"/>
    <property type="project" value="InterPro"/>
</dbReference>
<evidence type="ECO:0000259" key="1">
    <source>
        <dbReference type="Pfam" id="PF17879"/>
    </source>
</evidence>
<reference evidence="2 3" key="1">
    <citation type="journal article" date="2018" name="Front. Microbiol.">
        <title>Jumbo Bacteriophages Are Represented Within an Increasing Diversity of Environmental Viruses Infecting the Emerging Phytopathogen, Dickeya solani.</title>
        <authorList>
            <person name="Day A.W."/>
            <person name="Ahn J."/>
            <person name="Salmond G.P.C."/>
        </authorList>
    </citation>
    <scope>NUCLEOTIDE SEQUENCE [LARGE SCALE GENOMIC DNA]</scope>
</reference>
<dbReference type="Proteomes" id="UP000263220">
    <property type="component" value="Segment"/>
</dbReference>
<organism evidence="2 3">
    <name type="scientific">Dickeya phage vB_DsoP_JA10</name>
    <dbReference type="NCBI Taxonomy" id="2283033"/>
    <lineage>
        <taxon>Viruses</taxon>
        <taxon>Duplodnaviria</taxon>
        <taxon>Heunggongvirae</taxon>
        <taxon>Uroviricota</taxon>
        <taxon>Caudoviricetes</taxon>
        <taxon>Autographivirales</taxon>
        <taxon>Autotranscriptaviridae</taxon>
        <taxon>Studiervirinae</taxon>
        <taxon>Ningirsuvirus</taxon>
        <taxon>Ningirsuvirus JA10</taxon>
    </lineage>
</organism>
<sequence>MSDDAEFYKGWQCQVVFMEETPDGSLRHPSFHSFRGTEDNPTLKV</sequence>
<accession>A0A384ZVT9</accession>
<evidence type="ECO:0000313" key="2">
    <source>
        <dbReference type="EMBL" id="AXG66363.1"/>
    </source>
</evidence>
<dbReference type="Pfam" id="PF17879">
    <property type="entry name" value="DNA_ligase_C"/>
    <property type="match status" value="1"/>
</dbReference>
<dbReference type="Gene3D" id="2.40.50.140">
    <property type="entry name" value="Nucleic acid-binding proteins"/>
    <property type="match status" value="1"/>
</dbReference>
<evidence type="ECO:0000313" key="3">
    <source>
        <dbReference type="Proteomes" id="UP000263220"/>
    </source>
</evidence>
<keyword evidence="3" id="KW-1185">Reference proteome</keyword>